<evidence type="ECO:0008006" key="4">
    <source>
        <dbReference type="Google" id="ProtNLM"/>
    </source>
</evidence>
<feature type="chain" id="PRO_5045981873" description="Secreted protein" evidence="1">
    <location>
        <begin position="29"/>
        <end position="103"/>
    </location>
</feature>
<dbReference type="SUPFAM" id="SSF49498">
    <property type="entry name" value="alpha-Amylase inhibitor tendamistat"/>
    <property type="match status" value="1"/>
</dbReference>
<keyword evidence="3" id="KW-1185">Reference proteome</keyword>
<name>A0ABP7KSF0_9ACTN</name>
<dbReference type="RefSeq" id="WP_345552684.1">
    <property type="nucleotide sequence ID" value="NZ_BAAAZA010000021.1"/>
</dbReference>
<organism evidence="2 3">
    <name type="scientific">Streptomyces lannensis</name>
    <dbReference type="NCBI Taxonomy" id="766498"/>
    <lineage>
        <taxon>Bacteria</taxon>
        <taxon>Bacillati</taxon>
        <taxon>Actinomycetota</taxon>
        <taxon>Actinomycetes</taxon>
        <taxon>Kitasatosporales</taxon>
        <taxon>Streptomycetaceae</taxon>
        <taxon>Streptomyces</taxon>
    </lineage>
</organism>
<feature type="signal peptide" evidence="1">
    <location>
        <begin position="1"/>
        <end position="28"/>
    </location>
</feature>
<keyword evidence="1" id="KW-0732">Signal</keyword>
<evidence type="ECO:0000313" key="3">
    <source>
        <dbReference type="Proteomes" id="UP001501563"/>
    </source>
</evidence>
<evidence type="ECO:0000313" key="2">
    <source>
        <dbReference type="EMBL" id="GAA3886117.1"/>
    </source>
</evidence>
<accession>A0ABP7KSF0</accession>
<gene>
    <name evidence="2" type="ORF">GCM10022207_61790</name>
</gene>
<comment type="caution">
    <text evidence="2">The sequence shown here is derived from an EMBL/GenBank/DDBJ whole genome shotgun (WGS) entry which is preliminary data.</text>
</comment>
<proteinExistence type="predicted"/>
<dbReference type="EMBL" id="BAAAZA010000021">
    <property type="protein sequence ID" value="GAA3886117.1"/>
    <property type="molecule type" value="Genomic_DNA"/>
</dbReference>
<dbReference type="Proteomes" id="UP001501563">
    <property type="component" value="Unassembled WGS sequence"/>
</dbReference>
<sequence>MNSLLSRTAISTAIGACLLFTSAAAASADTVTHQASAGGTAPACIGRAASDLGGFVYVSNNCGKTTRVKVIIDLGPDSPCWTLAPGQERRHNYYGSYGKTITC</sequence>
<protein>
    <recommendedName>
        <fullName evidence="4">Secreted protein</fullName>
    </recommendedName>
</protein>
<dbReference type="Gene3D" id="2.60.40.20">
    <property type="entry name" value="Alpha-amylase inhibitor"/>
    <property type="match status" value="1"/>
</dbReference>
<dbReference type="InterPro" id="IPR036379">
    <property type="entry name" value="A-amylase_inhib_sf"/>
</dbReference>
<reference evidence="3" key="1">
    <citation type="journal article" date="2019" name="Int. J. Syst. Evol. Microbiol.">
        <title>The Global Catalogue of Microorganisms (GCM) 10K type strain sequencing project: providing services to taxonomists for standard genome sequencing and annotation.</title>
        <authorList>
            <consortium name="The Broad Institute Genomics Platform"/>
            <consortium name="The Broad Institute Genome Sequencing Center for Infectious Disease"/>
            <person name="Wu L."/>
            <person name="Ma J."/>
        </authorList>
    </citation>
    <scope>NUCLEOTIDE SEQUENCE [LARGE SCALE GENOMIC DNA]</scope>
    <source>
        <strain evidence="3">JCM 16578</strain>
    </source>
</reference>
<evidence type="ECO:0000256" key="1">
    <source>
        <dbReference type="SAM" id="SignalP"/>
    </source>
</evidence>